<feature type="region of interest" description="Disordered" evidence="1">
    <location>
        <begin position="41"/>
        <end position="61"/>
    </location>
</feature>
<organism evidence="2 3">
    <name type="scientific">Symbiodinium necroappetens</name>
    <dbReference type="NCBI Taxonomy" id="1628268"/>
    <lineage>
        <taxon>Eukaryota</taxon>
        <taxon>Sar</taxon>
        <taxon>Alveolata</taxon>
        <taxon>Dinophyceae</taxon>
        <taxon>Suessiales</taxon>
        <taxon>Symbiodiniaceae</taxon>
        <taxon>Symbiodinium</taxon>
    </lineage>
</organism>
<dbReference type="AlphaFoldDB" id="A0A813AUG1"/>
<protein>
    <submittedName>
        <fullName evidence="2">Uncharacterized protein</fullName>
    </submittedName>
</protein>
<name>A0A813AUG1_9DINO</name>
<evidence type="ECO:0000313" key="2">
    <source>
        <dbReference type="EMBL" id="CAE7880808.1"/>
    </source>
</evidence>
<sequence>VLGGASAGGSHHRCGAGGHPREACRATLVLILPDPEACGHQEARAPSAHRRSEGGAAASTYGEAAAYGWSWR</sequence>
<evidence type="ECO:0000256" key="1">
    <source>
        <dbReference type="SAM" id="MobiDB-lite"/>
    </source>
</evidence>
<keyword evidence="3" id="KW-1185">Reference proteome</keyword>
<gene>
    <name evidence="2" type="ORF">SNEC2469_LOCUS28916</name>
</gene>
<proteinExistence type="predicted"/>
<feature type="non-terminal residue" evidence="2">
    <location>
        <position position="72"/>
    </location>
</feature>
<comment type="caution">
    <text evidence="2">The sequence shown here is derived from an EMBL/GenBank/DDBJ whole genome shotgun (WGS) entry which is preliminary data.</text>
</comment>
<reference evidence="2" key="1">
    <citation type="submission" date="2021-02" db="EMBL/GenBank/DDBJ databases">
        <authorList>
            <person name="Dougan E. K."/>
            <person name="Rhodes N."/>
            <person name="Thang M."/>
            <person name="Chan C."/>
        </authorList>
    </citation>
    <scope>NUCLEOTIDE SEQUENCE</scope>
</reference>
<evidence type="ECO:0000313" key="3">
    <source>
        <dbReference type="Proteomes" id="UP000601435"/>
    </source>
</evidence>
<feature type="non-terminal residue" evidence="2">
    <location>
        <position position="1"/>
    </location>
</feature>
<dbReference type="EMBL" id="CAJNJA010063888">
    <property type="protein sequence ID" value="CAE7880808.1"/>
    <property type="molecule type" value="Genomic_DNA"/>
</dbReference>
<dbReference type="Proteomes" id="UP000601435">
    <property type="component" value="Unassembled WGS sequence"/>
</dbReference>
<accession>A0A813AUG1</accession>
<feature type="region of interest" description="Disordered" evidence="1">
    <location>
        <begin position="1"/>
        <end position="20"/>
    </location>
</feature>